<dbReference type="GO" id="GO:0003677">
    <property type="term" value="F:DNA binding"/>
    <property type="evidence" value="ECO:0007669"/>
    <property type="project" value="UniProtKB-KW"/>
</dbReference>
<dbReference type="RefSeq" id="WP_224041994.1">
    <property type="nucleotide sequence ID" value="NZ_CAJZAT010000175.1"/>
</dbReference>
<evidence type="ECO:0000313" key="3">
    <source>
        <dbReference type="Proteomes" id="UP000245712"/>
    </source>
</evidence>
<dbReference type="SMART" id="SM00421">
    <property type="entry name" value="HTH_LUXR"/>
    <property type="match status" value="1"/>
</dbReference>
<dbReference type="InterPro" id="IPR000792">
    <property type="entry name" value="Tscrpt_reg_LuxR_C"/>
</dbReference>
<keyword evidence="2" id="KW-0238">DNA-binding</keyword>
<comment type="caution">
    <text evidence="2">The sequence shown here is derived from an EMBL/GenBank/DDBJ whole genome shotgun (WGS) entry which is preliminary data.</text>
</comment>
<dbReference type="CDD" id="cd06170">
    <property type="entry name" value="LuxR_C_like"/>
    <property type="match status" value="1"/>
</dbReference>
<evidence type="ECO:0000259" key="1">
    <source>
        <dbReference type="SMART" id="SM00421"/>
    </source>
</evidence>
<keyword evidence="3" id="KW-1185">Reference proteome</keyword>
<sequence>MAADVYNWQAPSISVDRFSHLLGMIYESALDTAKWVRCFEEVCNEFSANYVSLIVQQSVPTKEEGLIFSGSDDRRLIQQHNPHLSLSPFRGLPLDKLVTIGDMLSEAEWRSTTYYQAWCAPHEVFHVMAVDFATADRSVYGFRLTRPESAPPFSSEDRALCERLVPHLKRALNLYQSTHQDRRITSLYSQAMVQLMVGVIVLDEHGMVIETNAIAKAMLQSGDGLKLIGNHVTASYAMDNRKLQSLVAEALRAPSRVGLIEAMAVSRPSGQASWGVVVRQLATDEWTDGKHRPAVAIFVRDPEGASHPPVKLAQQLFELTPAETALAIQLTNGLSLEEAAEALGIRRNTARAHLRSIFSKTGVRRQTELVRIFLNSVMLLGTSEVAELAPAR</sequence>
<feature type="domain" description="HTH luxR-type" evidence="1">
    <location>
        <begin position="316"/>
        <end position="373"/>
    </location>
</feature>
<dbReference type="InterPro" id="IPR036388">
    <property type="entry name" value="WH-like_DNA-bd_sf"/>
</dbReference>
<organism evidence="2 3">
    <name type="scientific">Paraburkholderia unamae</name>
    <dbReference type="NCBI Taxonomy" id="219649"/>
    <lineage>
        <taxon>Bacteria</taxon>
        <taxon>Pseudomonadati</taxon>
        <taxon>Pseudomonadota</taxon>
        <taxon>Betaproteobacteria</taxon>
        <taxon>Burkholderiales</taxon>
        <taxon>Burkholderiaceae</taxon>
        <taxon>Paraburkholderia</taxon>
    </lineage>
</organism>
<gene>
    <name evidence="2" type="ORF">C7402_11168</name>
</gene>
<protein>
    <submittedName>
        <fullName evidence="2">DNA-binding CsgD family transcriptional regulator</fullName>
    </submittedName>
</protein>
<dbReference type="Proteomes" id="UP000245712">
    <property type="component" value="Unassembled WGS sequence"/>
</dbReference>
<name>A0ABX5KIA5_9BURK</name>
<dbReference type="Gene3D" id="1.10.10.10">
    <property type="entry name" value="Winged helix-like DNA-binding domain superfamily/Winged helix DNA-binding domain"/>
    <property type="match status" value="1"/>
</dbReference>
<proteinExistence type="predicted"/>
<reference evidence="2 3" key="1">
    <citation type="submission" date="2018-05" db="EMBL/GenBank/DDBJ databases">
        <title>Genomic Encyclopedia of Type Strains, Phase IV (KMG-V): Genome sequencing to study the core and pangenomes of soil and plant-associated prokaryotes.</title>
        <authorList>
            <person name="Whitman W."/>
        </authorList>
    </citation>
    <scope>NUCLEOTIDE SEQUENCE [LARGE SCALE GENOMIC DNA]</scope>
    <source>
        <strain evidence="2 3">SCZa-39</strain>
    </source>
</reference>
<dbReference type="SUPFAM" id="SSF46894">
    <property type="entry name" value="C-terminal effector domain of the bipartite response regulators"/>
    <property type="match status" value="1"/>
</dbReference>
<evidence type="ECO:0000313" key="2">
    <source>
        <dbReference type="EMBL" id="PVX81166.1"/>
    </source>
</evidence>
<dbReference type="InterPro" id="IPR016032">
    <property type="entry name" value="Sig_transdc_resp-reg_C-effctor"/>
</dbReference>
<dbReference type="EMBL" id="QEOB01000011">
    <property type="protein sequence ID" value="PVX81166.1"/>
    <property type="molecule type" value="Genomic_DNA"/>
</dbReference>
<accession>A0ABX5KIA5</accession>